<dbReference type="InterPro" id="IPR024078">
    <property type="entry name" value="LmbE-like_dom_sf"/>
</dbReference>
<proteinExistence type="predicted"/>
<dbReference type="InterPro" id="IPR029062">
    <property type="entry name" value="Class_I_gatase-like"/>
</dbReference>
<evidence type="ECO:0000313" key="1">
    <source>
        <dbReference type="EMBL" id="QDH80486.1"/>
    </source>
</evidence>
<dbReference type="Pfam" id="PF02585">
    <property type="entry name" value="PIG-L"/>
    <property type="match status" value="1"/>
</dbReference>
<keyword evidence="2" id="KW-1185">Reference proteome</keyword>
<evidence type="ECO:0000313" key="2">
    <source>
        <dbReference type="Proteomes" id="UP000316614"/>
    </source>
</evidence>
<dbReference type="EMBL" id="CP041253">
    <property type="protein sequence ID" value="QDH80486.1"/>
    <property type="molecule type" value="Genomic_DNA"/>
</dbReference>
<dbReference type="SUPFAM" id="SSF52317">
    <property type="entry name" value="Class I glutamine amidotransferase-like"/>
    <property type="match status" value="1"/>
</dbReference>
<dbReference type="AlphaFoldDB" id="A0A514CKY6"/>
<dbReference type="Gene3D" id="3.40.50.10320">
    <property type="entry name" value="LmbE-like"/>
    <property type="match status" value="1"/>
</dbReference>
<dbReference type="RefSeq" id="WP_141615719.1">
    <property type="nucleotide sequence ID" value="NZ_CP041253.1"/>
</dbReference>
<sequence length="825" mass="93018">MKLKHLSLFILFFLILNGTSWSYERPRYPSSTIYHQLLKLRETKRVLYIAAHPDDENTRLIAYLGNHTHAEVGYLSLTRGDGGQNLIGKELGVELGMIRTQELLKARETDGGQQFFSRAIDFGYSKNPEETLNNWDKKKLLADVVWVIRNFQPDIIINRFNTIPGVTHGHHTTSAILSLEAFKAAADPQVFPDQLDMVDPWQAKRVFWNAYNWRAPYQPEEGKLYHAFETGEYDDLLGVTYAQIAADSRTMHKSQGFGSTAPLGGAVDFIELVDGARFEESPFEGVNNRWDGVPNGAAIQDALDESVDQFDFAQLENNLSRFLAVKQLLDELDSPEKWVREKQQCIDELIMELLGLKVEFTAARQEAYVGERVEATLVINNPSSVGIQVQDFTVMGSSHSFNKEIKDNAVLRDGIAMEFAPTMSVSQPYWIKNSPQNNLYQVSDQEKIGKAFNDPTVSGQFTFHLEGEEFTIKVPLKYKYNDPVDGEVNQPFVLLPPVQVSIDHDQVYVLSDKPSEFLIKVSFGTRILPGDLMLKGLKEENYKVLETTIDEAKKEKIYHLSVNGDTKIGKTVVTAQYLTTDGKIYEEGVKRIDYKHIPALTYFPKATFDLIKLNLKTTAQNIGYIPGAGDDVPEVLRNLGYAVTELENGSLDADRLGQFSTVIVGIRAFNVNQQVVDQFDQLMKYVEDGGNLIVQYNTTASLKTDRLGPYPFDITRKRVAVENAPVEADFEAHPVLKGPNAITLEDFDGWIQERGLYFTENWDEHYVTPLSMHDPEESPSEGSLLLANYGKGTYTYSGISWFRLLPAGVPGAIKLFVNLIEQDHE</sequence>
<dbReference type="PANTHER" id="PTHR12993:SF11">
    <property type="entry name" value="N-ACETYLGLUCOSAMINYL-PHOSPHATIDYLINOSITOL DE-N-ACETYLASE"/>
    <property type="match status" value="1"/>
</dbReference>
<accession>A0A514CKY6</accession>
<gene>
    <name evidence="1" type="ORF">FKX85_16125</name>
</gene>
<protein>
    <submittedName>
        <fullName evidence="1">PIG-L family deacetylase</fullName>
    </submittedName>
</protein>
<dbReference type="OrthoDB" id="9759749at2"/>
<organism evidence="1 2">
    <name type="scientific">Echinicola soli</name>
    <dbReference type="NCBI Taxonomy" id="2591634"/>
    <lineage>
        <taxon>Bacteria</taxon>
        <taxon>Pseudomonadati</taxon>
        <taxon>Bacteroidota</taxon>
        <taxon>Cytophagia</taxon>
        <taxon>Cytophagales</taxon>
        <taxon>Cyclobacteriaceae</taxon>
        <taxon>Echinicola</taxon>
    </lineage>
</organism>
<dbReference type="GO" id="GO:0016811">
    <property type="term" value="F:hydrolase activity, acting on carbon-nitrogen (but not peptide) bonds, in linear amides"/>
    <property type="evidence" value="ECO:0007669"/>
    <property type="project" value="TreeGrafter"/>
</dbReference>
<dbReference type="InterPro" id="IPR003737">
    <property type="entry name" value="GlcNAc_PI_deacetylase-related"/>
</dbReference>
<dbReference type="Proteomes" id="UP000316614">
    <property type="component" value="Chromosome"/>
</dbReference>
<dbReference type="PANTHER" id="PTHR12993">
    <property type="entry name" value="N-ACETYLGLUCOSAMINYL-PHOSPHATIDYLINOSITOL DE-N-ACETYLASE-RELATED"/>
    <property type="match status" value="1"/>
</dbReference>
<dbReference type="SUPFAM" id="SSF102588">
    <property type="entry name" value="LmbE-like"/>
    <property type="match status" value="1"/>
</dbReference>
<dbReference type="KEGG" id="echi:FKX85_16125"/>
<reference evidence="1 2" key="1">
    <citation type="submission" date="2019-06" db="EMBL/GenBank/DDBJ databases">
        <title>Echinicola alkalisoli sp. nov. isolated from saline soil.</title>
        <authorList>
            <person name="Sun J.-Q."/>
            <person name="Xu L."/>
        </authorList>
    </citation>
    <scope>NUCLEOTIDE SEQUENCE [LARGE SCALE GENOMIC DNA]</scope>
    <source>
        <strain evidence="1 2">LN3S3</strain>
    </source>
</reference>
<name>A0A514CKY6_9BACT</name>